<evidence type="ECO:0000256" key="2">
    <source>
        <dbReference type="SAM" id="Phobius"/>
    </source>
</evidence>
<feature type="non-terminal residue" evidence="3">
    <location>
        <position position="93"/>
    </location>
</feature>
<evidence type="ECO:0000313" key="4">
    <source>
        <dbReference type="Proteomes" id="UP001597371"/>
    </source>
</evidence>
<dbReference type="RefSeq" id="WP_377946585.1">
    <property type="nucleotide sequence ID" value="NZ_JBHUIJ010000027.1"/>
</dbReference>
<accession>A0ABW5CPF5</accession>
<keyword evidence="2" id="KW-0812">Transmembrane</keyword>
<feature type="region of interest" description="Disordered" evidence="1">
    <location>
        <begin position="59"/>
        <end position="93"/>
    </location>
</feature>
<evidence type="ECO:0000313" key="3">
    <source>
        <dbReference type="EMBL" id="MFD2239115.1"/>
    </source>
</evidence>
<feature type="compositionally biased region" description="Low complexity" evidence="1">
    <location>
        <begin position="61"/>
        <end position="93"/>
    </location>
</feature>
<keyword evidence="2" id="KW-0472">Membrane</keyword>
<comment type="caution">
    <text evidence="3">The sequence shown here is derived from an EMBL/GenBank/DDBJ whole genome shotgun (WGS) entry which is preliminary data.</text>
</comment>
<reference evidence="4" key="1">
    <citation type="journal article" date="2019" name="Int. J. Syst. Evol. Microbiol.">
        <title>The Global Catalogue of Microorganisms (GCM) 10K type strain sequencing project: providing services to taxonomists for standard genome sequencing and annotation.</title>
        <authorList>
            <consortium name="The Broad Institute Genomics Platform"/>
            <consortium name="The Broad Institute Genome Sequencing Center for Infectious Disease"/>
            <person name="Wu L."/>
            <person name="Ma J."/>
        </authorList>
    </citation>
    <scope>NUCLEOTIDE SEQUENCE [LARGE SCALE GENOMIC DNA]</scope>
    <source>
        <strain evidence="4">ZS-35-S2</strain>
    </source>
</reference>
<dbReference type="EMBL" id="JBHUIJ010000027">
    <property type="protein sequence ID" value="MFD2239115.1"/>
    <property type="molecule type" value="Genomic_DNA"/>
</dbReference>
<sequence length="93" mass="9806">MTKRKPARRKTPPRKTARTVGPLWWGIGALALGWIAFDANRALILDHLPTFSAGEPEGRVAAARRAATPPAAAPARPRAPAPQEAARAPAKAA</sequence>
<organism evidence="3 4">
    <name type="scientific">Aureimonas populi</name>
    <dbReference type="NCBI Taxonomy" id="1701758"/>
    <lineage>
        <taxon>Bacteria</taxon>
        <taxon>Pseudomonadati</taxon>
        <taxon>Pseudomonadota</taxon>
        <taxon>Alphaproteobacteria</taxon>
        <taxon>Hyphomicrobiales</taxon>
        <taxon>Aurantimonadaceae</taxon>
        <taxon>Aureimonas</taxon>
    </lineage>
</organism>
<keyword evidence="2" id="KW-1133">Transmembrane helix</keyword>
<feature type="transmembrane region" description="Helical" evidence="2">
    <location>
        <begin position="20"/>
        <end position="37"/>
    </location>
</feature>
<proteinExistence type="predicted"/>
<dbReference type="Proteomes" id="UP001597371">
    <property type="component" value="Unassembled WGS sequence"/>
</dbReference>
<evidence type="ECO:0000256" key="1">
    <source>
        <dbReference type="SAM" id="MobiDB-lite"/>
    </source>
</evidence>
<gene>
    <name evidence="3" type="ORF">ACFSKQ_16825</name>
</gene>
<keyword evidence="4" id="KW-1185">Reference proteome</keyword>
<name>A0ABW5CPF5_9HYPH</name>
<protein>
    <submittedName>
        <fullName evidence="3">Uncharacterized protein</fullName>
    </submittedName>
</protein>